<feature type="compositionally biased region" description="Acidic residues" evidence="1">
    <location>
        <begin position="443"/>
        <end position="468"/>
    </location>
</feature>
<dbReference type="Proteomes" id="UP001199106">
    <property type="component" value="Unassembled WGS sequence"/>
</dbReference>
<feature type="region of interest" description="Disordered" evidence="1">
    <location>
        <begin position="101"/>
        <end position="183"/>
    </location>
</feature>
<comment type="caution">
    <text evidence="2">The sequence shown here is derived from an EMBL/GenBank/DDBJ whole genome shotgun (WGS) entry which is preliminary data.</text>
</comment>
<accession>A0AAD4IIU1</accession>
<gene>
    <name evidence="2" type="ORF">G6011_00358</name>
</gene>
<feature type="compositionally biased region" description="Pro residues" evidence="1">
    <location>
        <begin position="149"/>
        <end position="159"/>
    </location>
</feature>
<feature type="compositionally biased region" description="Basic and acidic residues" evidence="1">
    <location>
        <begin position="349"/>
        <end position="369"/>
    </location>
</feature>
<name>A0AAD4IIU1_9PLEO</name>
<keyword evidence="3" id="KW-1185">Reference proteome</keyword>
<feature type="compositionally biased region" description="Polar residues" evidence="1">
    <location>
        <begin position="169"/>
        <end position="179"/>
    </location>
</feature>
<dbReference type="AlphaFoldDB" id="A0AAD4IIU1"/>
<feature type="compositionally biased region" description="Low complexity" evidence="1">
    <location>
        <begin position="236"/>
        <end position="259"/>
    </location>
</feature>
<feature type="region of interest" description="Disordered" evidence="1">
    <location>
        <begin position="207"/>
        <end position="468"/>
    </location>
</feature>
<evidence type="ECO:0000313" key="2">
    <source>
        <dbReference type="EMBL" id="KAG9195238.1"/>
    </source>
</evidence>
<reference evidence="2" key="1">
    <citation type="submission" date="2021-07" db="EMBL/GenBank/DDBJ databases">
        <title>Genome Resource of American Ginseng Black Spot Pathogen Alternaria panax.</title>
        <authorList>
            <person name="Qiu C."/>
            <person name="Wang W."/>
            <person name="Liu Z."/>
        </authorList>
    </citation>
    <scope>NUCLEOTIDE SEQUENCE</scope>
    <source>
        <strain evidence="2">BNCC115425</strain>
    </source>
</reference>
<feature type="compositionally biased region" description="Low complexity" evidence="1">
    <location>
        <begin position="386"/>
        <end position="398"/>
    </location>
</feature>
<protein>
    <submittedName>
        <fullName evidence="2">Uncharacterized protein</fullName>
    </submittedName>
</protein>
<evidence type="ECO:0000313" key="3">
    <source>
        <dbReference type="Proteomes" id="UP001199106"/>
    </source>
</evidence>
<organism evidence="2 3">
    <name type="scientific">Alternaria panax</name>
    <dbReference type="NCBI Taxonomy" id="48097"/>
    <lineage>
        <taxon>Eukaryota</taxon>
        <taxon>Fungi</taxon>
        <taxon>Dikarya</taxon>
        <taxon>Ascomycota</taxon>
        <taxon>Pezizomycotina</taxon>
        <taxon>Dothideomycetes</taxon>
        <taxon>Pleosporomycetidae</taxon>
        <taxon>Pleosporales</taxon>
        <taxon>Pleosporineae</taxon>
        <taxon>Pleosporaceae</taxon>
        <taxon>Alternaria</taxon>
        <taxon>Alternaria sect. Panax</taxon>
    </lineage>
</organism>
<feature type="compositionally biased region" description="Pro residues" evidence="1">
    <location>
        <begin position="109"/>
        <end position="124"/>
    </location>
</feature>
<dbReference type="EMBL" id="JAANER010000001">
    <property type="protein sequence ID" value="KAG9195238.1"/>
    <property type="molecule type" value="Genomic_DNA"/>
</dbReference>
<sequence length="468" mass="51761">MSASTSTMIEIRDYITNVRYIRRSSSGLGDYDALVSHCFSYFHRNRESYTVHLHFRRNSHCEDGELLRKDQWANGSYEVLFAHFVGKIRIRGQNSLSFGYRARESTTPPSVPSPESPWTQPPLPIVDDQGLPVPVRSSVHPAPDASGPTPTPAPPPPPLASLQPRPATQRRNTNSTTVYSIGPPIPSTHYNATYFSGPYIFIPLRPGPSRPRSHAQRYSDPFPGFRSQPPAPHMIATAITSAPSARARPSARAAISSRSLTSQPQPDDGFPDRPPVTRRGHLRTSQQNVQLGPLARNKFDGSSAACQPHAPPRRARAEQQPASPPNFPDEHDFPLSFARNPPVASQPPHAEHETHGGRQDQERSREEPGRASVESSLESFDFGFGSDDSQVVSQQPQQERQDQRGEQEQPGPEEEGRASVARSQGSFPQFATEKVESPLFVTDESERDFEEDLAWETDSEDDAAAEGK</sequence>
<evidence type="ECO:0000256" key="1">
    <source>
        <dbReference type="SAM" id="MobiDB-lite"/>
    </source>
</evidence>
<proteinExistence type="predicted"/>